<dbReference type="GO" id="GO:0017004">
    <property type="term" value="P:cytochrome complex assembly"/>
    <property type="evidence" value="ECO:0007669"/>
    <property type="project" value="UniProtKB-KW"/>
</dbReference>
<evidence type="ECO:0000256" key="2">
    <source>
        <dbReference type="ARBA" id="ARBA00022692"/>
    </source>
</evidence>
<comment type="subcellular location">
    <subcellularLocation>
        <location evidence="1">Membrane</location>
        <topology evidence="1">Multi-pass membrane protein</topology>
    </subcellularLocation>
</comment>
<reference key="1">
    <citation type="submission" date="2010-11" db="EMBL/GenBank/DDBJ databases">
        <title>The complete genome of chromosome of Calditerrivibrio nitroreducens DSM 19672.</title>
        <authorList>
            <consortium name="US DOE Joint Genome Institute (JGI-PGF)"/>
            <person name="Lucas S."/>
            <person name="Copeland A."/>
            <person name="Lapidus A."/>
            <person name="Bruce D."/>
            <person name="Goodwin L."/>
            <person name="Pitluck S."/>
            <person name="Kyrpides N."/>
            <person name="Mavromatis K."/>
            <person name="Ivanova N."/>
            <person name="Mikhailova N."/>
            <person name="Zeytun A."/>
            <person name="Brettin T."/>
            <person name="Detter J.C."/>
            <person name="Tapia R."/>
            <person name="Han C."/>
            <person name="Land M."/>
            <person name="Hauser L."/>
            <person name="Markowitz V."/>
            <person name="Cheng J.-F."/>
            <person name="Hugenholtz P."/>
            <person name="Woyke T."/>
            <person name="Wu D."/>
            <person name="Spring S."/>
            <person name="Schroeder M."/>
            <person name="Brambilla E."/>
            <person name="Klenk H.-P."/>
            <person name="Eisen J.A."/>
        </authorList>
    </citation>
    <scope>NUCLEOTIDE SEQUENCE [LARGE SCALE GENOMIC DNA]</scope>
    <source>
        <strain>DSM 19672</strain>
    </source>
</reference>
<feature type="transmembrane region" description="Helical" evidence="6">
    <location>
        <begin position="65"/>
        <end position="82"/>
    </location>
</feature>
<dbReference type="GO" id="GO:0020037">
    <property type="term" value="F:heme binding"/>
    <property type="evidence" value="ECO:0007669"/>
    <property type="project" value="InterPro"/>
</dbReference>
<reference evidence="8 9" key="2">
    <citation type="journal article" date="2011" name="Stand. Genomic Sci.">
        <title>Complete genome sequence of Calditerrivibrio nitroreducens type strain (Yu37-1).</title>
        <authorList>
            <person name="Pitluck S."/>
            <person name="Sikorski J."/>
            <person name="Zeytun A."/>
            <person name="Lapidus A."/>
            <person name="Nolan M."/>
            <person name="Lucas S."/>
            <person name="Hammon N."/>
            <person name="Deshpande S."/>
            <person name="Cheng J.F."/>
            <person name="Tapia R."/>
            <person name="Han C."/>
            <person name="Goodwin L."/>
            <person name="Liolios K."/>
            <person name="Pagani I."/>
            <person name="Ivanova N."/>
            <person name="Mavromatis K."/>
            <person name="Pati A."/>
            <person name="Chen A."/>
            <person name="Palaniappan K."/>
            <person name="Hauser L."/>
            <person name="Chang Y.J."/>
            <person name="Jeffries C.D."/>
            <person name="Detter J.C."/>
            <person name="Brambilla E."/>
            <person name="Djao O.D."/>
            <person name="Rohde M."/>
            <person name="Spring S."/>
            <person name="Goker M."/>
            <person name="Woyke T."/>
            <person name="Bristow J."/>
            <person name="Eisen J.A."/>
            <person name="Markowitz V."/>
            <person name="Hugenholtz P."/>
            <person name="Kyrpides N.C."/>
            <person name="Klenk H.P."/>
            <person name="Land M."/>
        </authorList>
    </citation>
    <scope>NUCLEOTIDE SEQUENCE [LARGE SCALE GENOMIC DNA]</scope>
    <source>
        <strain evidence="9">DSM 19672 / NBRC 101217 / Yu37-1</strain>
    </source>
</reference>
<dbReference type="Proteomes" id="UP000007039">
    <property type="component" value="Chromosome"/>
</dbReference>
<dbReference type="HOGENOM" id="CLU_049710_2_2_0"/>
<feature type="transmembrane region" description="Helical" evidence="6">
    <location>
        <begin position="238"/>
        <end position="259"/>
    </location>
</feature>
<evidence type="ECO:0000313" key="8">
    <source>
        <dbReference type="EMBL" id="ADR19878.1"/>
    </source>
</evidence>
<evidence type="ECO:0000259" key="7">
    <source>
        <dbReference type="Pfam" id="PF01578"/>
    </source>
</evidence>
<evidence type="ECO:0000256" key="1">
    <source>
        <dbReference type="ARBA" id="ARBA00004141"/>
    </source>
</evidence>
<name>E4THE3_CALNY</name>
<feature type="transmembrane region" description="Helical" evidence="6">
    <location>
        <begin position="89"/>
        <end position="113"/>
    </location>
</feature>
<evidence type="ECO:0000256" key="4">
    <source>
        <dbReference type="ARBA" id="ARBA00022989"/>
    </source>
</evidence>
<gene>
    <name evidence="8" type="ordered locus">Calni_1983</name>
</gene>
<dbReference type="AlphaFoldDB" id="E4THE3"/>
<keyword evidence="2 6" id="KW-0812">Transmembrane</keyword>
<dbReference type="InterPro" id="IPR002541">
    <property type="entry name" value="Cyt_c_assembly"/>
</dbReference>
<feature type="transmembrane region" description="Helical" evidence="6">
    <location>
        <begin position="177"/>
        <end position="198"/>
    </location>
</feature>
<dbReference type="GO" id="GO:0005886">
    <property type="term" value="C:plasma membrane"/>
    <property type="evidence" value="ECO:0007669"/>
    <property type="project" value="TreeGrafter"/>
</dbReference>
<feature type="transmembrane region" description="Helical" evidence="6">
    <location>
        <begin position="119"/>
        <end position="147"/>
    </location>
</feature>
<keyword evidence="4 6" id="KW-1133">Transmembrane helix</keyword>
<feature type="transmembrane region" description="Helical" evidence="6">
    <location>
        <begin position="204"/>
        <end position="226"/>
    </location>
</feature>
<feature type="transmembrane region" description="Helical" evidence="6">
    <location>
        <begin position="6"/>
        <end position="24"/>
    </location>
</feature>
<keyword evidence="5 6" id="KW-0472">Membrane</keyword>
<feature type="transmembrane region" description="Helical" evidence="6">
    <location>
        <begin position="31"/>
        <end position="53"/>
    </location>
</feature>
<protein>
    <submittedName>
        <fullName evidence="8">Cytochrome c assembly protein</fullName>
    </submittedName>
</protein>
<sequence length="261" mass="29287" precursor="true">MLFDFAILLYLLAFLSAGFNAFLGGERYTKIATAFVSLAAVVNLSYLITRWYLFGAFPIKDLKDIFNMIILFLGVVAVYINYKVKKAGVYLFVIPVIIILGIAGFAHSSILIHKQFSSFWLAVHLPFTISGTVLFVVSALFGILYFIQEKQLKKKNFGYLYNLLPSIDMLNKINKTAMIVGFLLFTIGLLSGYIWGIYEWNGRIILTSKLLFSMITWFIFGIIIVIKKTKGMSPRDTAFSSILGIVSVVVTYIGVALFIKG</sequence>
<evidence type="ECO:0000313" key="9">
    <source>
        <dbReference type="Proteomes" id="UP000007039"/>
    </source>
</evidence>
<feature type="domain" description="Cytochrome c assembly protein" evidence="7">
    <location>
        <begin position="78"/>
        <end position="259"/>
    </location>
</feature>
<evidence type="ECO:0000256" key="5">
    <source>
        <dbReference type="ARBA" id="ARBA00023136"/>
    </source>
</evidence>
<dbReference type="KEGG" id="cni:Calni_1983"/>
<evidence type="ECO:0000256" key="3">
    <source>
        <dbReference type="ARBA" id="ARBA00022748"/>
    </source>
</evidence>
<proteinExistence type="predicted"/>
<dbReference type="Pfam" id="PF01578">
    <property type="entry name" value="Cytochrom_C_asm"/>
    <property type="match status" value="1"/>
</dbReference>
<dbReference type="eggNOG" id="COG0755">
    <property type="taxonomic scope" value="Bacteria"/>
</dbReference>
<keyword evidence="3" id="KW-0201">Cytochrome c-type biogenesis</keyword>
<accession>E4THE3</accession>
<dbReference type="STRING" id="768670.Calni_1983"/>
<organism evidence="8 9">
    <name type="scientific">Calditerrivibrio nitroreducens (strain DSM 19672 / NBRC 101217 / Yu37-1)</name>
    <dbReference type="NCBI Taxonomy" id="768670"/>
    <lineage>
        <taxon>Bacteria</taxon>
        <taxon>Pseudomonadati</taxon>
        <taxon>Deferribacterota</taxon>
        <taxon>Deferribacteres</taxon>
        <taxon>Deferribacterales</taxon>
        <taxon>Calditerrivibrionaceae</taxon>
    </lineage>
</organism>
<dbReference type="PANTHER" id="PTHR30071">
    <property type="entry name" value="HEME EXPORTER PROTEIN C"/>
    <property type="match status" value="1"/>
</dbReference>
<dbReference type="EMBL" id="CP002347">
    <property type="protein sequence ID" value="ADR19878.1"/>
    <property type="molecule type" value="Genomic_DNA"/>
</dbReference>
<evidence type="ECO:0000256" key="6">
    <source>
        <dbReference type="SAM" id="Phobius"/>
    </source>
</evidence>
<dbReference type="PANTHER" id="PTHR30071:SF1">
    <property type="entry name" value="CYTOCHROME B_B6 PROTEIN-RELATED"/>
    <property type="match status" value="1"/>
</dbReference>
<dbReference type="InterPro" id="IPR045062">
    <property type="entry name" value="Cyt_c_biogenesis_CcsA/CcmC"/>
</dbReference>
<keyword evidence="9" id="KW-1185">Reference proteome</keyword>